<protein>
    <recommendedName>
        <fullName evidence="3">Mono-oxygenase ydhR</fullName>
    </recommendedName>
</protein>
<keyword evidence="2" id="KW-1185">Reference proteome</keyword>
<proteinExistence type="predicted"/>
<evidence type="ECO:0000313" key="1">
    <source>
        <dbReference type="EMBL" id="SFM22140.1"/>
    </source>
</evidence>
<evidence type="ECO:0000313" key="2">
    <source>
        <dbReference type="Proteomes" id="UP000198519"/>
    </source>
</evidence>
<dbReference type="STRING" id="488535.SAMN04487963_1779"/>
<dbReference type="Proteomes" id="UP000198519">
    <property type="component" value="Unassembled WGS sequence"/>
</dbReference>
<dbReference type="EMBL" id="FOUE01000002">
    <property type="protein sequence ID" value="SFM22140.1"/>
    <property type="molecule type" value="Genomic_DNA"/>
</dbReference>
<reference evidence="2" key="1">
    <citation type="submission" date="2016-10" db="EMBL/GenBank/DDBJ databases">
        <authorList>
            <person name="Varghese N."/>
            <person name="Submissions S."/>
        </authorList>
    </citation>
    <scope>NUCLEOTIDE SEQUENCE [LARGE SCALE GENOMIC DNA]</scope>
    <source>
        <strain evidence="2">CGMCC 1.7061</strain>
    </source>
</reference>
<dbReference type="SUPFAM" id="SSF54909">
    <property type="entry name" value="Dimeric alpha+beta barrel"/>
    <property type="match status" value="1"/>
</dbReference>
<gene>
    <name evidence="1" type="ORF">SAMN04487963_1779</name>
</gene>
<sequence>MITAITKFRLSKPVSLDEAKRIFQTTIHKYKGLEGLFIKCYVISDDGYTVGGIYLWRSRKDAEAVYTEHWKKFVLEKYGSEPEITYLETPVVVDNFSPDFMSD</sequence>
<dbReference type="AlphaFoldDB" id="A0A1I4P3N1"/>
<dbReference type="InterPro" id="IPR011008">
    <property type="entry name" value="Dimeric_a/b-barrel"/>
</dbReference>
<organism evidence="1 2">
    <name type="scientific">Marinobacter zhejiangensis</name>
    <dbReference type="NCBI Taxonomy" id="488535"/>
    <lineage>
        <taxon>Bacteria</taxon>
        <taxon>Pseudomonadati</taxon>
        <taxon>Pseudomonadota</taxon>
        <taxon>Gammaproteobacteria</taxon>
        <taxon>Pseudomonadales</taxon>
        <taxon>Marinobacteraceae</taxon>
        <taxon>Marinobacter</taxon>
    </lineage>
</organism>
<accession>A0A1I4P3N1</accession>
<name>A0A1I4P3N1_9GAMM</name>
<evidence type="ECO:0008006" key="3">
    <source>
        <dbReference type="Google" id="ProtNLM"/>
    </source>
</evidence>
<dbReference type="OrthoDB" id="2065010at2"/>
<dbReference type="RefSeq" id="WP_092021679.1">
    <property type="nucleotide sequence ID" value="NZ_FOUE01000002.1"/>
</dbReference>
<dbReference type="Gene3D" id="3.30.70.100">
    <property type="match status" value="1"/>
</dbReference>